<dbReference type="Proteomes" id="UP001234297">
    <property type="component" value="Chromosome 2"/>
</dbReference>
<comment type="caution">
    <text evidence="1">The sequence shown here is derived from an EMBL/GenBank/DDBJ whole genome shotgun (WGS) entry which is preliminary data.</text>
</comment>
<gene>
    <name evidence="1" type="ORF">MRB53_008292</name>
</gene>
<accession>A0ACC2MMI9</accession>
<sequence>MADALISNGLNSLNTFLQRELGHGLGVDVSNELKNLSFTLTAIQPLLYDAETQQLGNSSVRDWLCKLKDVAYDLDNILDQCRTLHLTSKLNEDYKSILGEVLVEERTLLVLDEACGDDRPEWERLGAEYDDDGNITQFKMLGLVHDIAQHITESEYCTVDNEKLDHISVKSCHFSFISYNMSSFSSLSNKLENSRTLLVLGGAIGDSMPIDLFDQTKFLRALDLSGSKVSNFLVGWRNHHSCSHFVRLDLFDCRNCRQLPTLGKLPSVKYLKILGFDAIERVGCAFFGNGAAPFPKLEQLKFSFMPNWEEWEFKVEDGAVIMPSLLDLSFLACDKLKSLPAIGKLPSLNYLKIEACAAFKWVDREFYANGSDNVMGVAFPKLEKLILKYLRHWKDWELRVQDGETSMPHLCKLTISNCPVLKSLPCHLPDALRKFTIECCDELTWRPLPCHPIPHLEEFILRGGQKEVLPGSWPYLPNLKKLDIEEALRFALPYPPPSGYPPPPRPGGFEAYPPLPVGYEAYPPPPPSQGGYGGYPPPGQPGYQGYFHQGLQAPNNNLEQLTKQGGRDEVGLLVGVKKELKKLSDSFTAIQAGLEDAENQQVTKKAVQDWLGKLKDVAYEMVDVLEEWRIEDFRSQEDEDDILKHKTVRFCFLFPFSKREVDDKPKMNERETSSVIDESEIFGRDTVKDEFVNELVSETSKEKRPFSVVSIVGMGGLSKTTLAQLVYNDETIMKHFEKRIWVCVSEDYDVNKILTKVIQSMGGSTDGDLDLDTLHQRINALAGKNRFLLMLDDVWDEILWEKLRVPLKGAAPGSGIVVTTRSRTVADVMEMTRLHDLGILSDSGCWKLFTSRAFRGRKEEEWLLELTEVDIHPELVNPDAIELVSHIRREYTTKLDQSEFVAVLI</sequence>
<protein>
    <submittedName>
        <fullName evidence="1">Uncharacterized protein</fullName>
    </submittedName>
</protein>
<evidence type="ECO:0000313" key="2">
    <source>
        <dbReference type="Proteomes" id="UP001234297"/>
    </source>
</evidence>
<proteinExistence type="predicted"/>
<evidence type="ECO:0000313" key="1">
    <source>
        <dbReference type="EMBL" id="KAJ8646544.1"/>
    </source>
</evidence>
<organism evidence="1 2">
    <name type="scientific">Persea americana</name>
    <name type="common">Avocado</name>
    <dbReference type="NCBI Taxonomy" id="3435"/>
    <lineage>
        <taxon>Eukaryota</taxon>
        <taxon>Viridiplantae</taxon>
        <taxon>Streptophyta</taxon>
        <taxon>Embryophyta</taxon>
        <taxon>Tracheophyta</taxon>
        <taxon>Spermatophyta</taxon>
        <taxon>Magnoliopsida</taxon>
        <taxon>Magnoliidae</taxon>
        <taxon>Laurales</taxon>
        <taxon>Lauraceae</taxon>
        <taxon>Persea</taxon>
    </lineage>
</organism>
<keyword evidence="2" id="KW-1185">Reference proteome</keyword>
<name>A0ACC2MMI9_PERAE</name>
<reference evidence="1 2" key="1">
    <citation type="journal article" date="2022" name="Hortic Res">
        <title>A haplotype resolved chromosomal level avocado genome allows analysis of novel avocado genes.</title>
        <authorList>
            <person name="Nath O."/>
            <person name="Fletcher S.J."/>
            <person name="Hayward A."/>
            <person name="Shaw L.M."/>
            <person name="Masouleh A.K."/>
            <person name="Furtado A."/>
            <person name="Henry R.J."/>
            <person name="Mitter N."/>
        </authorList>
    </citation>
    <scope>NUCLEOTIDE SEQUENCE [LARGE SCALE GENOMIC DNA]</scope>
    <source>
        <strain evidence="2">cv. Hass</strain>
    </source>
</reference>
<dbReference type="EMBL" id="CM056810">
    <property type="protein sequence ID" value="KAJ8646544.1"/>
    <property type="molecule type" value="Genomic_DNA"/>
</dbReference>